<name>A0AAD0RRF8_9NEIS</name>
<accession>A0AAD0RRF8</accession>
<dbReference type="InterPro" id="IPR023346">
    <property type="entry name" value="Lysozyme-like_dom_sf"/>
</dbReference>
<protein>
    <submittedName>
        <fullName evidence="2">Glycoside hydrolase family 19 protein</fullName>
    </submittedName>
</protein>
<organism evidence="2 3">
    <name type="scientific">Chromobacterium rhizoryzae</name>
    <dbReference type="NCBI Taxonomy" id="1778675"/>
    <lineage>
        <taxon>Bacteria</taxon>
        <taxon>Pseudomonadati</taxon>
        <taxon>Pseudomonadota</taxon>
        <taxon>Betaproteobacteria</taxon>
        <taxon>Neisseriales</taxon>
        <taxon>Chromobacteriaceae</taxon>
        <taxon>Chromobacterium</taxon>
    </lineage>
</organism>
<sequence length="204" mass="21050">MQLTTAIIAAGTGATSARAAAWLPHLQAACDKFQINTRARVAAFLATIGVESAALSAVAENLNYSAAGLLATWPKRFTAVTAAAAARQPQVIANIVYCNRMGNGAPASGDGWRYRGRGLIQITGKNGYTAAGVALGLDLTSRPELLEQPANAANSAAHWWDSNGCNQLADAGDMTAVARRVNGGTNGLAERKALYAAALRAIPS</sequence>
<dbReference type="PANTHER" id="PTHR34408:SF1">
    <property type="entry name" value="GLYCOSYL HYDROLASE FAMILY 19 DOMAIN-CONTAINING PROTEIN HI_1415"/>
    <property type="match status" value="1"/>
</dbReference>
<dbReference type="RefSeq" id="WP_118267287.1">
    <property type="nucleotide sequence ID" value="NZ_CP031968.1"/>
</dbReference>
<dbReference type="Pfam" id="PF00182">
    <property type="entry name" value="Glyco_hydro_19"/>
    <property type="match status" value="1"/>
</dbReference>
<dbReference type="KEGG" id="crz:D1345_09130"/>
<evidence type="ECO:0000313" key="3">
    <source>
        <dbReference type="Proteomes" id="UP000259465"/>
    </source>
</evidence>
<dbReference type="GO" id="GO:0004568">
    <property type="term" value="F:chitinase activity"/>
    <property type="evidence" value="ECO:0007669"/>
    <property type="project" value="InterPro"/>
</dbReference>
<dbReference type="GO" id="GO:0016998">
    <property type="term" value="P:cell wall macromolecule catabolic process"/>
    <property type="evidence" value="ECO:0007669"/>
    <property type="project" value="InterPro"/>
</dbReference>
<dbReference type="SUPFAM" id="SSF53955">
    <property type="entry name" value="Lysozyme-like"/>
    <property type="match status" value="1"/>
</dbReference>
<reference evidence="2 3" key="1">
    <citation type="submission" date="2018-08" db="EMBL/GenBank/DDBJ databases">
        <title>Complete genome sequence of JP2-74.</title>
        <authorList>
            <person name="Wu L."/>
        </authorList>
    </citation>
    <scope>NUCLEOTIDE SEQUENCE [LARGE SCALE GENOMIC DNA]</scope>
    <source>
        <strain evidence="2 3">JP2-74</strain>
    </source>
</reference>
<dbReference type="Gene3D" id="1.10.530.10">
    <property type="match status" value="1"/>
</dbReference>
<dbReference type="Proteomes" id="UP000259465">
    <property type="component" value="Chromosome"/>
</dbReference>
<keyword evidence="3" id="KW-1185">Reference proteome</keyword>
<proteinExistence type="predicted"/>
<dbReference type="AlphaFoldDB" id="A0AAD0RRF8"/>
<evidence type="ECO:0000259" key="1">
    <source>
        <dbReference type="Pfam" id="PF00182"/>
    </source>
</evidence>
<evidence type="ECO:0000313" key="2">
    <source>
        <dbReference type="EMBL" id="AXT46339.1"/>
    </source>
</evidence>
<dbReference type="PANTHER" id="PTHR34408">
    <property type="entry name" value="FAMILY PROTEIN, PUTATIVE-RELATED"/>
    <property type="match status" value="1"/>
</dbReference>
<dbReference type="InterPro" id="IPR000726">
    <property type="entry name" value="Glyco_hydro_19_cat"/>
</dbReference>
<dbReference type="GO" id="GO:0006032">
    <property type="term" value="P:chitin catabolic process"/>
    <property type="evidence" value="ECO:0007669"/>
    <property type="project" value="InterPro"/>
</dbReference>
<keyword evidence="2" id="KW-0378">Hydrolase</keyword>
<dbReference type="InterPro" id="IPR052354">
    <property type="entry name" value="Cell_Wall_Dynamics_Protein"/>
</dbReference>
<feature type="domain" description="Glycoside hydrolase family 19 catalytic" evidence="1">
    <location>
        <begin position="93"/>
        <end position="160"/>
    </location>
</feature>
<dbReference type="EMBL" id="CP031968">
    <property type="protein sequence ID" value="AXT46339.1"/>
    <property type="molecule type" value="Genomic_DNA"/>
</dbReference>
<gene>
    <name evidence="2" type="ORF">D1345_09130</name>
</gene>